<evidence type="ECO:0000256" key="1">
    <source>
        <dbReference type="SAM" id="MobiDB-lite"/>
    </source>
</evidence>
<dbReference type="EMBL" id="CAUYUJ010002599">
    <property type="protein sequence ID" value="CAK0801501.1"/>
    <property type="molecule type" value="Genomic_DNA"/>
</dbReference>
<name>A0ABN9QDA4_9DINO</name>
<feature type="non-terminal residue" evidence="2">
    <location>
        <position position="1"/>
    </location>
</feature>
<keyword evidence="3" id="KW-1185">Reference proteome</keyword>
<dbReference type="Proteomes" id="UP001189429">
    <property type="component" value="Unassembled WGS sequence"/>
</dbReference>
<proteinExistence type="predicted"/>
<accession>A0ABN9QDA4</accession>
<reference evidence="2" key="1">
    <citation type="submission" date="2023-10" db="EMBL/GenBank/DDBJ databases">
        <authorList>
            <person name="Chen Y."/>
            <person name="Shah S."/>
            <person name="Dougan E. K."/>
            <person name="Thang M."/>
            <person name="Chan C."/>
        </authorList>
    </citation>
    <scope>NUCLEOTIDE SEQUENCE [LARGE SCALE GENOMIC DNA]</scope>
</reference>
<sequence length="149" mass="15715">RSPSTPTADLQAIDLERSFAASSATPVPQDGSLPPSSAEDAPLQEASARPATPPRTRPGSSRSTGATSAAGGDVRVSQQVFVSLEKETSRTTCRPCRSTRWRRRLPCEEDAPRERPGEHRGVGVLLRRGLVRRRAPAAAHDVAAGPSGG</sequence>
<comment type="caution">
    <text evidence="2">The sequence shown here is derived from an EMBL/GenBank/DDBJ whole genome shotgun (WGS) entry which is preliminary data.</text>
</comment>
<feature type="compositionally biased region" description="Low complexity" evidence="1">
    <location>
        <begin position="57"/>
        <end position="72"/>
    </location>
</feature>
<gene>
    <name evidence="2" type="ORF">PCOR1329_LOCUS9359</name>
</gene>
<feature type="region of interest" description="Disordered" evidence="1">
    <location>
        <begin position="1"/>
        <end position="76"/>
    </location>
</feature>
<evidence type="ECO:0000313" key="2">
    <source>
        <dbReference type="EMBL" id="CAK0801501.1"/>
    </source>
</evidence>
<feature type="non-terminal residue" evidence="2">
    <location>
        <position position="149"/>
    </location>
</feature>
<evidence type="ECO:0000313" key="3">
    <source>
        <dbReference type="Proteomes" id="UP001189429"/>
    </source>
</evidence>
<protein>
    <submittedName>
        <fullName evidence="2">Uncharacterized protein</fullName>
    </submittedName>
</protein>
<organism evidence="2 3">
    <name type="scientific">Prorocentrum cordatum</name>
    <dbReference type="NCBI Taxonomy" id="2364126"/>
    <lineage>
        <taxon>Eukaryota</taxon>
        <taxon>Sar</taxon>
        <taxon>Alveolata</taxon>
        <taxon>Dinophyceae</taxon>
        <taxon>Prorocentrales</taxon>
        <taxon>Prorocentraceae</taxon>
        <taxon>Prorocentrum</taxon>
    </lineage>
</organism>